<evidence type="ECO:0000256" key="5">
    <source>
        <dbReference type="ARBA" id="ARBA00022884"/>
    </source>
</evidence>
<comment type="similarity">
    <text evidence="2 8">Belongs to the KRR1 family.</text>
</comment>
<dbReference type="SUPFAM" id="SSF54791">
    <property type="entry name" value="Eukaryotic type KH-domain (KH-domain type I)"/>
    <property type="match status" value="1"/>
</dbReference>
<evidence type="ECO:0000259" key="10">
    <source>
        <dbReference type="SMART" id="SM00322"/>
    </source>
</evidence>
<dbReference type="Proteomes" id="UP000001449">
    <property type="component" value="Chromosome 4"/>
</dbReference>
<evidence type="ECO:0000256" key="7">
    <source>
        <dbReference type="ARBA" id="ARBA00023274"/>
    </source>
</evidence>
<evidence type="ECO:0000256" key="1">
    <source>
        <dbReference type="ARBA" id="ARBA00004604"/>
    </source>
</evidence>
<keyword evidence="6 8" id="KW-0539">Nucleus</keyword>
<dbReference type="EMBL" id="CM000641">
    <property type="protein sequence ID" value="EED92683.1"/>
    <property type="molecule type" value="Genomic_DNA"/>
</dbReference>
<keyword evidence="4 8" id="KW-0698">rRNA processing</keyword>
<dbReference type="InterPro" id="IPR004087">
    <property type="entry name" value="KH_dom"/>
</dbReference>
<reference evidence="11 12" key="1">
    <citation type="journal article" date="2004" name="Science">
        <title>The genome of the diatom Thalassiosira pseudonana: ecology, evolution, and metabolism.</title>
        <authorList>
            <person name="Armbrust E.V."/>
            <person name="Berges J.A."/>
            <person name="Bowler C."/>
            <person name="Green B.R."/>
            <person name="Martinez D."/>
            <person name="Putnam N.H."/>
            <person name="Zhou S."/>
            <person name="Allen A.E."/>
            <person name="Apt K.E."/>
            <person name="Bechner M."/>
            <person name="Brzezinski M.A."/>
            <person name="Chaal B.K."/>
            <person name="Chiovitti A."/>
            <person name="Davis A.K."/>
            <person name="Demarest M.S."/>
            <person name="Detter J.C."/>
            <person name="Glavina T."/>
            <person name="Goodstein D."/>
            <person name="Hadi M.Z."/>
            <person name="Hellsten U."/>
            <person name="Hildebrand M."/>
            <person name="Jenkins B.D."/>
            <person name="Jurka J."/>
            <person name="Kapitonov V.V."/>
            <person name="Kroger N."/>
            <person name="Lau W.W."/>
            <person name="Lane T.W."/>
            <person name="Larimer F.W."/>
            <person name="Lippmeier J.C."/>
            <person name="Lucas S."/>
            <person name="Medina M."/>
            <person name="Montsant A."/>
            <person name="Obornik M."/>
            <person name="Parker M.S."/>
            <person name="Palenik B."/>
            <person name="Pazour G.J."/>
            <person name="Richardson P.M."/>
            <person name="Rynearson T.A."/>
            <person name="Saito M.A."/>
            <person name="Schwartz D.C."/>
            <person name="Thamatrakoln K."/>
            <person name="Valentin K."/>
            <person name="Vardi A."/>
            <person name="Wilkerson F.P."/>
            <person name="Rokhsar D.S."/>
        </authorList>
    </citation>
    <scope>NUCLEOTIDE SEQUENCE [LARGE SCALE GENOMIC DNA]</scope>
    <source>
        <strain evidence="11 12">CCMP1335</strain>
    </source>
</reference>
<keyword evidence="12" id="KW-1185">Reference proteome</keyword>
<gene>
    <name evidence="11" type="ORF">THAPSDRAFT_268598</name>
</gene>
<comment type="subunit">
    <text evidence="8">Component of the ribosomal small subunit (SSU) processome.</text>
</comment>
<dbReference type="eggNOG" id="KOG2874">
    <property type="taxonomic scope" value="Eukaryota"/>
</dbReference>
<protein>
    <recommendedName>
        <fullName evidence="8">KRR1 small subunit processome component</fullName>
    </recommendedName>
    <alternativeName>
        <fullName evidence="8">KRR-R motif-containing protein 1</fullName>
    </alternativeName>
</protein>
<dbReference type="InterPro" id="IPR048550">
    <property type="entry name" value="KRR1-like_KH1_euk"/>
</dbReference>
<dbReference type="SMART" id="SM00322">
    <property type="entry name" value="KH"/>
    <property type="match status" value="1"/>
</dbReference>
<evidence type="ECO:0000313" key="12">
    <source>
        <dbReference type="Proteomes" id="UP000001449"/>
    </source>
</evidence>
<feature type="compositionally biased region" description="Basic residues" evidence="9">
    <location>
        <begin position="399"/>
        <end position="412"/>
    </location>
</feature>
<dbReference type="GeneID" id="7442045"/>
<feature type="domain" description="K Homology" evidence="10">
    <location>
        <begin position="145"/>
        <end position="217"/>
    </location>
</feature>
<evidence type="ECO:0000256" key="6">
    <source>
        <dbReference type="ARBA" id="ARBA00023242"/>
    </source>
</evidence>
<dbReference type="GO" id="GO:0006364">
    <property type="term" value="P:rRNA processing"/>
    <property type="evidence" value="ECO:0007669"/>
    <property type="project" value="UniProtKB-KW"/>
</dbReference>
<feature type="compositionally biased region" description="Basic residues" evidence="9">
    <location>
        <begin position="19"/>
        <end position="29"/>
    </location>
</feature>
<dbReference type="FunFam" id="3.30.1370.10:FF:000011">
    <property type="entry name" value="KRR1 small subunit processome component"/>
    <property type="match status" value="1"/>
</dbReference>
<dbReference type="GO" id="GO:0003723">
    <property type="term" value="F:RNA binding"/>
    <property type="evidence" value="ECO:0007669"/>
    <property type="project" value="UniProtKB-KW"/>
</dbReference>
<keyword evidence="7 8" id="KW-0687">Ribonucleoprotein</keyword>
<accession>B8C0X8</accession>
<evidence type="ECO:0000256" key="2">
    <source>
        <dbReference type="ARBA" id="ARBA00009344"/>
    </source>
</evidence>
<evidence type="ECO:0000256" key="3">
    <source>
        <dbReference type="ARBA" id="ARBA00022517"/>
    </source>
</evidence>
<dbReference type="Gene3D" id="3.30.1370.10">
    <property type="entry name" value="K Homology domain, type 1"/>
    <property type="match status" value="2"/>
</dbReference>
<dbReference type="CDD" id="cd22394">
    <property type="entry name" value="KH-I_KRR1_rpt2"/>
    <property type="match status" value="1"/>
</dbReference>
<dbReference type="FunFam" id="3.30.1370.10:FF:000014">
    <property type="entry name" value="KRR1 small subunit processome component"/>
    <property type="match status" value="1"/>
</dbReference>
<dbReference type="InParanoid" id="B8C0X8"/>
<sequence>MSDVIESTASNNNDSTKSSSKKNHNKYRRDKPWDNPSIDHWAITPWDEETNNDSLPGGRLLEESSFATLFPKYREKYLREVWPLVTKSLDKYKVACELNLVEGSMTVRTTKKTSDPYIILKARDLIKLLARSIPAPQALKILNDDHHCEIIKIGGLVRNKERFVKRRQRLIGPDGATLKALELLTQCYILVQGNTVSVMGTYKGIKQTRNVILDCMNNIHPVYNIKRLMIMRELERDPKLKEESWERFLPTFKKKNVKRRKPHQLKKKKSYTPFPPAQQPSKIDLQLESGEYFLSERERKAKKLGEKKIASMEKTEEKRRARELEFVHPSKFEEASVGGGTAAGAVVEANRKGSESGVDAKDDVDRLAKKFAKKRKSGGGGDANDGDDAATDMLLGSDKKKRKKDKKRSKSD</sequence>
<dbReference type="PIRSF" id="PIRSF006515">
    <property type="entry name" value="KRR1"/>
    <property type="match status" value="1"/>
</dbReference>
<feature type="region of interest" description="Disordered" evidence="9">
    <location>
        <begin position="334"/>
        <end position="412"/>
    </location>
</feature>
<dbReference type="Pfam" id="PF21800">
    <property type="entry name" value="KH_KRR1_2nd"/>
    <property type="match status" value="1"/>
</dbReference>
<dbReference type="InterPro" id="IPR048549">
    <property type="entry name" value="KRR1-like_KH2_euk"/>
</dbReference>
<dbReference type="FunCoup" id="B8C0X8">
    <property type="interactions" value="438"/>
</dbReference>
<evidence type="ECO:0000256" key="9">
    <source>
        <dbReference type="SAM" id="MobiDB-lite"/>
    </source>
</evidence>
<dbReference type="InterPro" id="IPR041174">
    <property type="entry name" value="KRR1-like_KH1"/>
</dbReference>
<dbReference type="InterPro" id="IPR048548">
    <property type="entry name" value="KRR1-like_KH2"/>
</dbReference>
<dbReference type="RefSeq" id="XP_002289146.1">
    <property type="nucleotide sequence ID" value="XM_002289110.1"/>
</dbReference>
<dbReference type="PANTHER" id="PTHR12581">
    <property type="entry name" value="HIV-1 REV BINDING PROTEIN 2, 3"/>
    <property type="match status" value="1"/>
</dbReference>
<organism evidence="11 12">
    <name type="scientific">Thalassiosira pseudonana</name>
    <name type="common">Marine diatom</name>
    <name type="synonym">Cyclotella nana</name>
    <dbReference type="NCBI Taxonomy" id="35128"/>
    <lineage>
        <taxon>Eukaryota</taxon>
        <taxon>Sar</taxon>
        <taxon>Stramenopiles</taxon>
        <taxon>Ochrophyta</taxon>
        <taxon>Bacillariophyta</taxon>
        <taxon>Coscinodiscophyceae</taxon>
        <taxon>Thalassiosirophycidae</taxon>
        <taxon>Thalassiosirales</taxon>
        <taxon>Thalassiosiraceae</taxon>
        <taxon>Thalassiosira</taxon>
    </lineage>
</organism>
<dbReference type="Pfam" id="PF17903">
    <property type="entry name" value="KH_KRR1_1st"/>
    <property type="match status" value="1"/>
</dbReference>
<feature type="region of interest" description="Disordered" evidence="9">
    <location>
        <begin position="1"/>
        <end position="34"/>
    </location>
</feature>
<keyword evidence="5 8" id="KW-0694">RNA-binding</keyword>
<dbReference type="KEGG" id="tps:THAPSDRAFT_268598"/>
<feature type="region of interest" description="Disordered" evidence="9">
    <location>
        <begin position="258"/>
        <end position="280"/>
    </location>
</feature>
<dbReference type="STRING" id="35128.B8C0X8"/>
<dbReference type="GO" id="GO:0005730">
    <property type="term" value="C:nucleolus"/>
    <property type="evidence" value="ECO:0000318"/>
    <property type="project" value="GO_Central"/>
</dbReference>
<dbReference type="PANTHER" id="PTHR12581:SF0">
    <property type="entry name" value="KRR1 SMALL SUBUNIT PROCESSOME COMPONENT HOMOLOG"/>
    <property type="match status" value="1"/>
</dbReference>
<proteinExistence type="inferred from homology"/>
<comment type="subcellular location">
    <subcellularLocation>
        <location evidence="1 8">Nucleus</location>
        <location evidence="1 8">Nucleolus</location>
    </subcellularLocation>
</comment>
<dbReference type="PaxDb" id="35128-Thaps268598"/>
<comment type="function">
    <text evidence="8">Required for 40S ribosome biogenesis. Involved in nucleolar processing of pre-18S ribosomal RNA and ribosome assembly.</text>
</comment>
<dbReference type="HOGENOM" id="CLU_040185_0_2_1"/>
<feature type="compositionally biased region" description="Basic and acidic residues" evidence="9">
    <location>
        <begin position="349"/>
        <end position="368"/>
    </location>
</feature>
<dbReference type="InterPro" id="IPR024166">
    <property type="entry name" value="rRNA_assembly_KRR1"/>
</dbReference>
<dbReference type="InterPro" id="IPR036612">
    <property type="entry name" value="KH_dom_type_1_sf"/>
</dbReference>
<dbReference type="GO" id="GO:0032040">
    <property type="term" value="C:small-subunit processome"/>
    <property type="evidence" value="ECO:0000318"/>
    <property type="project" value="GO_Central"/>
</dbReference>
<evidence type="ECO:0000256" key="8">
    <source>
        <dbReference type="PIRNR" id="PIRNR006515"/>
    </source>
</evidence>
<name>B8C0X8_THAPS</name>
<evidence type="ECO:0000256" key="4">
    <source>
        <dbReference type="ARBA" id="ARBA00022552"/>
    </source>
</evidence>
<dbReference type="CDD" id="cd22393">
    <property type="entry name" value="KH-I_KRR1_rpt1"/>
    <property type="match status" value="1"/>
</dbReference>
<evidence type="ECO:0000313" key="11">
    <source>
        <dbReference type="EMBL" id="EED92683.1"/>
    </source>
</evidence>
<feature type="compositionally biased region" description="Basic residues" evidence="9">
    <location>
        <begin position="258"/>
        <end position="270"/>
    </location>
</feature>
<dbReference type="AlphaFoldDB" id="B8C0X8"/>
<reference evidence="11 12" key="2">
    <citation type="journal article" date="2008" name="Nature">
        <title>The Phaeodactylum genome reveals the evolutionary history of diatom genomes.</title>
        <authorList>
            <person name="Bowler C."/>
            <person name="Allen A.E."/>
            <person name="Badger J.H."/>
            <person name="Grimwood J."/>
            <person name="Jabbari K."/>
            <person name="Kuo A."/>
            <person name="Maheswari U."/>
            <person name="Martens C."/>
            <person name="Maumus F."/>
            <person name="Otillar R.P."/>
            <person name="Rayko E."/>
            <person name="Salamov A."/>
            <person name="Vandepoele K."/>
            <person name="Beszteri B."/>
            <person name="Gruber A."/>
            <person name="Heijde M."/>
            <person name="Katinka M."/>
            <person name="Mock T."/>
            <person name="Valentin K."/>
            <person name="Verret F."/>
            <person name="Berges J.A."/>
            <person name="Brownlee C."/>
            <person name="Cadoret J.P."/>
            <person name="Chiovitti A."/>
            <person name="Choi C.J."/>
            <person name="Coesel S."/>
            <person name="De Martino A."/>
            <person name="Detter J.C."/>
            <person name="Durkin C."/>
            <person name="Falciatore A."/>
            <person name="Fournet J."/>
            <person name="Haruta M."/>
            <person name="Huysman M.J."/>
            <person name="Jenkins B.D."/>
            <person name="Jiroutova K."/>
            <person name="Jorgensen R.E."/>
            <person name="Joubert Y."/>
            <person name="Kaplan A."/>
            <person name="Kroger N."/>
            <person name="Kroth P.G."/>
            <person name="La Roche J."/>
            <person name="Lindquist E."/>
            <person name="Lommer M."/>
            <person name="Martin-Jezequel V."/>
            <person name="Lopez P.J."/>
            <person name="Lucas S."/>
            <person name="Mangogna M."/>
            <person name="McGinnis K."/>
            <person name="Medlin L.K."/>
            <person name="Montsant A."/>
            <person name="Oudot-Le Secq M.P."/>
            <person name="Napoli C."/>
            <person name="Obornik M."/>
            <person name="Parker M.S."/>
            <person name="Petit J.L."/>
            <person name="Porcel B.M."/>
            <person name="Poulsen N."/>
            <person name="Robison M."/>
            <person name="Rychlewski L."/>
            <person name="Rynearson T.A."/>
            <person name="Schmutz J."/>
            <person name="Shapiro H."/>
            <person name="Siaut M."/>
            <person name="Stanley M."/>
            <person name="Sussman M.R."/>
            <person name="Taylor A.R."/>
            <person name="Vardi A."/>
            <person name="von Dassow P."/>
            <person name="Vyverman W."/>
            <person name="Willis A."/>
            <person name="Wyrwicz L.S."/>
            <person name="Rokhsar D.S."/>
            <person name="Weissenbach J."/>
            <person name="Armbrust E.V."/>
            <person name="Green B.R."/>
            <person name="Van de Peer Y."/>
            <person name="Grigoriev I.V."/>
        </authorList>
    </citation>
    <scope>NUCLEOTIDE SEQUENCE [LARGE SCALE GENOMIC DNA]</scope>
    <source>
        <strain evidence="11 12">CCMP1335</strain>
    </source>
</reference>
<keyword evidence="3 8" id="KW-0690">Ribosome biogenesis</keyword>
<dbReference type="OMA" id="DMKHEDW"/>